<gene>
    <name evidence="1" type="ORF">DEM27_11680</name>
</gene>
<evidence type="ECO:0000313" key="1">
    <source>
        <dbReference type="EMBL" id="PWE56092.1"/>
    </source>
</evidence>
<reference evidence="1 2" key="1">
    <citation type="submission" date="2018-05" db="EMBL/GenBank/DDBJ databases">
        <title>The draft genome of strain NS-104.</title>
        <authorList>
            <person name="Hang P."/>
            <person name="Jiang J."/>
        </authorList>
    </citation>
    <scope>NUCLEOTIDE SEQUENCE [LARGE SCALE GENOMIC DNA]</scope>
    <source>
        <strain evidence="1 2">NS-104</strain>
    </source>
</reference>
<protein>
    <submittedName>
        <fullName evidence="1">Lactam utilization protein LamB</fullName>
    </submittedName>
</protein>
<dbReference type="InterPro" id="IPR005501">
    <property type="entry name" value="LamB/YcsF/PxpA-like"/>
</dbReference>
<dbReference type="PANTHER" id="PTHR30292">
    <property type="entry name" value="UNCHARACTERIZED PROTEIN YBGL-RELATED"/>
    <property type="match status" value="1"/>
</dbReference>
<dbReference type="SUPFAM" id="SSF88713">
    <property type="entry name" value="Glycoside hydrolase/deacetylase"/>
    <property type="match status" value="1"/>
</dbReference>
<dbReference type="RefSeq" id="WP_109458412.1">
    <property type="nucleotide sequence ID" value="NZ_QFBC01000004.1"/>
</dbReference>
<dbReference type="AlphaFoldDB" id="A0A2U2DS38"/>
<evidence type="ECO:0000313" key="2">
    <source>
        <dbReference type="Proteomes" id="UP000245252"/>
    </source>
</evidence>
<proteinExistence type="predicted"/>
<dbReference type="InterPro" id="IPR011330">
    <property type="entry name" value="Glyco_hydro/deAcase_b/a-brl"/>
</dbReference>
<sequence length="267" mass="28991">MVRKTIDISCDMGEGFGPWQLGSTNDEQLMTLISSANIATGFHAGDPNLMDLSIRRALGNNVALGAHPGFRDLQGFGRRRVEASAEEMVNDIVYQIGAIREFARLHGASLQHVKPHGALYMALAADEAASTVFVNTMRRIAPDTFIYCMGASATYRIAAEQGHPVVREFYADREYDTTGKIVFTRKPDDYNPKKAADRVLRACLEGKVRPIDGEDIDVGFESICVHSDTPGSVELLVAIRETLTANGIEIAPPSAATARAADQAPPR</sequence>
<comment type="caution">
    <text evidence="1">The sequence shown here is derived from an EMBL/GenBank/DDBJ whole genome shotgun (WGS) entry which is preliminary data.</text>
</comment>
<dbReference type="NCBIfam" id="NF003814">
    <property type="entry name" value="PRK05406.1-3"/>
    <property type="match status" value="1"/>
</dbReference>
<dbReference type="Proteomes" id="UP000245252">
    <property type="component" value="Unassembled WGS sequence"/>
</dbReference>
<organism evidence="1 2">
    <name type="scientific">Metarhizobium album</name>
    <dbReference type="NCBI Taxonomy" id="2182425"/>
    <lineage>
        <taxon>Bacteria</taxon>
        <taxon>Pseudomonadati</taxon>
        <taxon>Pseudomonadota</taxon>
        <taxon>Alphaproteobacteria</taxon>
        <taxon>Hyphomicrobiales</taxon>
        <taxon>Rhizobiaceae</taxon>
        <taxon>Metarhizobium</taxon>
    </lineage>
</organism>
<dbReference type="PANTHER" id="PTHR30292:SF0">
    <property type="entry name" value="5-OXOPROLINASE SUBUNIT A"/>
    <property type="match status" value="1"/>
</dbReference>
<dbReference type="Gene3D" id="3.20.20.370">
    <property type="entry name" value="Glycoside hydrolase/deacetylase"/>
    <property type="match status" value="1"/>
</dbReference>
<accession>A0A2U2DS38</accession>
<name>A0A2U2DS38_9HYPH</name>
<dbReference type="EMBL" id="QFBC01000004">
    <property type="protein sequence ID" value="PWE56092.1"/>
    <property type="molecule type" value="Genomic_DNA"/>
</dbReference>
<dbReference type="GO" id="GO:0005975">
    <property type="term" value="P:carbohydrate metabolic process"/>
    <property type="evidence" value="ECO:0007669"/>
    <property type="project" value="InterPro"/>
</dbReference>
<dbReference type="OrthoDB" id="9773478at2"/>
<keyword evidence="2" id="KW-1185">Reference proteome</keyword>
<dbReference type="Pfam" id="PF03746">
    <property type="entry name" value="LamB_YcsF"/>
    <property type="match status" value="1"/>
</dbReference>